<organism evidence="2 3">
    <name type="scientific">Oryza sativa subsp. japonica</name>
    <name type="common">Rice</name>
    <dbReference type="NCBI Taxonomy" id="39947"/>
    <lineage>
        <taxon>Eukaryota</taxon>
        <taxon>Viridiplantae</taxon>
        <taxon>Streptophyta</taxon>
        <taxon>Embryophyta</taxon>
        <taxon>Tracheophyta</taxon>
        <taxon>Spermatophyta</taxon>
        <taxon>Magnoliopsida</taxon>
        <taxon>Liliopsida</taxon>
        <taxon>Poales</taxon>
        <taxon>Poaceae</taxon>
        <taxon>BOP clade</taxon>
        <taxon>Oryzoideae</taxon>
        <taxon>Oryzeae</taxon>
        <taxon>Oryzinae</taxon>
        <taxon>Oryza</taxon>
        <taxon>Oryza sativa</taxon>
    </lineage>
</organism>
<feature type="compositionally biased region" description="Basic residues" evidence="1">
    <location>
        <begin position="62"/>
        <end position="73"/>
    </location>
</feature>
<reference evidence="3" key="2">
    <citation type="journal article" date="2008" name="Nucleic Acids Res.">
        <title>The rice annotation project database (RAP-DB): 2008 update.</title>
        <authorList>
            <consortium name="The rice annotation project (RAP)"/>
        </authorList>
    </citation>
    <scope>GENOME REANNOTATION</scope>
    <source>
        <strain evidence="3">cv. Nipponbare</strain>
    </source>
</reference>
<gene>
    <name evidence="2" type="primary">OSJNBa0077M12.109</name>
</gene>
<accession>Q7EYR7</accession>
<evidence type="ECO:0000313" key="2">
    <source>
        <dbReference type="EMBL" id="BAC98656.1"/>
    </source>
</evidence>
<sequence>MSRGGGGGATAAPGLGGGDAAVGRGQGDRPSDPCGGWPSPAGSRASIPTVWRRPPRAVAYAHHLHRCRQRWRRRRDDGRMKVWGGGTRERRRKPRGSNSSDMTTMAGGGQDCGCGDGDGDDVREWRTVRRRRIRGGQEQGDVAQGSDAARVQSRLGKSAPSVPVTP</sequence>
<feature type="region of interest" description="Disordered" evidence="1">
    <location>
        <begin position="1"/>
        <end position="166"/>
    </location>
</feature>
<name>Q7EYR7_ORYSJ</name>
<reference evidence="3" key="1">
    <citation type="journal article" date="2005" name="Nature">
        <title>The map-based sequence of the rice genome.</title>
        <authorList>
            <consortium name="International rice genome sequencing project (IRGSP)"/>
            <person name="Matsumoto T."/>
            <person name="Wu J."/>
            <person name="Kanamori H."/>
            <person name="Katayose Y."/>
            <person name="Fujisawa M."/>
            <person name="Namiki N."/>
            <person name="Mizuno H."/>
            <person name="Yamamoto K."/>
            <person name="Antonio B.A."/>
            <person name="Baba T."/>
            <person name="Sakata K."/>
            <person name="Nagamura Y."/>
            <person name="Aoki H."/>
            <person name="Arikawa K."/>
            <person name="Arita K."/>
            <person name="Bito T."/>
            <person name="Chiden Y."/>
            <person name="Fujitsuka N."/>
            <person name="Fukunaka R."/>
            <person name="Hamada M."/>
            <person name="Harada C."/>
            <person name="Hayashi A."/>
            <person name="Hijishita S."/>
            <person name="Honda M."/>
            <person name="Hosokawa S."/>
            <person name="Ichikawa Y."/>
            <person name="Idonuma A."/>
            <person name="Iijima M."/>
            <person name="Ikeda M."/>
            <person name="Ikeno M."/>
            <person name="Ito K."/>
            <person name="Ito S."/>
            <person name="Ito T."/>
            <person name="Ito Y."/>
            <person name="Ito Y."/>
            <person name="Iwabuchi A."/>
            <person name="Kamiya K."/>
            <person name="Karasawa W."/>
            <person name="Kurita K."/>
            <person name="Katagiri S."/>
            <person name="Kikuta A."/>
            <person name="Kobayashi H."/>
            <person name="Kobayashi N."/>
            <person name="Machita K."/>
            <person name="Maehara T."/>
            <person name="Masukawa M."/>
            <person name="Mizubayashi T."/>
            <person name="Mukai Y."/>
            <person name="Nagasaki H."/>
            <person name="Nagata Y."/>
            <person name="Naito S."/>
            <person name="Nakashima M."/>
            <person name="Nakama Y."/>
            <person name="Nakamichi Y."/>
            <person name="Nakamura M."/>
            <person name="Meguro A."/>
            <person name="Negishi M."/>
            <person name="Ohta I."/>
            <person name="Ohta T."/>
            <person name="Okamoto M."/>
            <person name="Ono N."/>
            <person name="Saji S."/>
            <person name="Sakaguchi M."/>
            <person name="Sakai K."/>
            <person name="Shibata M."/>
            <person name="Shimokawa T."/>
            <person name="Song J."/>
            <person name="Takazaki Y."/>
            <person name="Terasawa K."/>
            <person name="Tsugane M."/>
            <person name="Tsuji K."/>
            <person name="Ueda S."/>
            <person name="Waki K."/>
            <person name="Yamagata H."/>
            <person name="Yamamoto M."/>
            <person name="Yamamoto S."/>
            <person name="Yamane H."/>
            <person name="Yoshiki S."/>
            <person name="Yoshihara R."/>
            <person name="Yukawa K."/>
            <person name="Zhong H."/>
            <person name="Yano M."/>
            <person name="Yuan Q."/>
            <person name="Ouyang S."/>
            <person name="Liu J."/>
            <person name="Jones K.M."/>
            <person name="Gansberger K."/>
            <person name="Moffat K."/>
            <person name="Hill J."/>
            <person name="Bera J."/>
            <person name="Fadrosh D."/>
            <person name="Jin S."/>
            <person name="Johri S."/>
            <person name="Kim M."/>
            <person name="Overton L."/>
            <person name="Reardon M."/>
            <person name="Tsitrin T."/>
            <person name="Vuong H."/>
            <person name="Weaver B."/>
            <person name="Ciecko A."/>
            <person name="Tallon L."/>
            <person name="Jackson J."/>
            <person name="Pai G."/>
            <person name="Aken S.V."/>
            <person name="Utterback T."/>
            <person name="Reidmuller S."/>
            <person name="Feldblyum T."/>
            <person name="Hsiao J."/>
            <person name="Zismann V."/>
            <person name="Iobst S."/>
            <person name="de Vazeille A.R."/>
            <person name="Buell C.R."/>
            <person name="Ying K."/>
            <person name="Li Y."/>
            <person name="Lu T."/>
            <person name="Huang Y."/>
            <person name="Zhao Q."/>
            <person name="Feng Q."/>
            <person name="Zhang L."/>
            <person name="Zhu J."/>
            <person name="Weng Q."/>
            <person name="Mu J."/>
            <person name="Lu Y."/>
            <person name="Fan D."/>
            <person name="Liu Y."/>
            <person name="Guan J."/>
            <person name="Zhang Y."/>
            <person name="Yu S."/>
            <person name="Liu X."/>
            <person name="Zhang Y."/>
            <person name="Hong G."/>
            <person name="Han B."/>
            <person name="Choisne N."/>
            <person name="Demange N."/>
            <person name="Orjeda G."/>
            <person name="Samain S."/>
            <person name="Cattolico L."/>
            <person name="Pelletier E."/>
            <person name="Couloux A."/>
            <person name="Segurens B."/>
            <person name="Wincker P."/>
            <person name="D'Hont A."/>
            <person name="Scarpelli C."/>
            <person name="Weissenbach J."/>
            <person name="Salanoubat M."/>
            <person name="Quetier F."/>
            <person name="Yu Y."/>
            <person name="Kim H.R."/>
            <person name="Rambo T."/>
            <person name="Currie J."/>
            <person name="Collura K."/>
            <person name="Luo M."/>
            <person name="Yang T."/>
            <person name="Ammiraju J.S.S."/>
            <person name="Engler F."/>
            <person name="Soderlund C."/>
            <person name="Wing R.A."/>
            <person name="Palmer L.E."/>
            <person name="de la Bastide M."/>
            <person name="Spiegel L."/>
            <person name="Nascimento L."/>
            <person name="Zutavern T."/>
            <person name="O'Shaughnessy A."/>
            <person name="Dike S."/>
            <person name="Dedhia N."/>
            <person name="Preston R."/>
            <person name="Balija V."/>
            <person name="McCombie W.R."/>
            <person name="Chow T."/>
            <person name="Chen H."/>
            <person name="Chung M."/>
            <person name="Chen C."/>
            <person name="Shaw J."/>
            <person name="Wu H."/>
            <person name="Hsiao K."/>
            <person name="Chao Y."/>
            <person name="Chu M."/>
            <person name="Cheng C."/>
            <person name="Hour A."/>
            <person name="Lee P."/>
            <person name="Lin S."/>
            <person name="Lin Y."/>
            <person name="Liou J."/>
            <person name="Liu S."/>
            <person name="Hsing Y."/>
            <person name="Raghuvanshi S."/>
            <person name="Mohanty A."/>
            <person name="Bharti A.K."/>
            <person name="Gaur A."/>
            <person name="Gupta V."/>
            <person name="Kumar D."/>
            <person name="Ravi V."/>
            <person name="Vij S."/>
            <person name="Kapur A."/>
            <person name="Khurana P."/>
            <person name="Khurana P."/>
            <person name="Khurana J.P."/>
            <person name="Tyagi A.K."/>
            <person name="Gaikwad K."/>
            <person name="Singh A."/>
            <person name="Dalal V."/>
            <person name="Srivastava S."/>
            <person name="Dixit A."/>
            <person name="Pal A.K."/>
            <person name="Ghazi I.A."/>
            <person name="Yadav M."/>
            <person name="Pandit A."/>
            <person name="Bhargava A."/>
            <person name="Sureshbabu K."/>
            <person name="Batra K."/>
            <person name="Sharma T.R."/>
            <person name="Mohapatra T."/>
            <person name="Singh N.K."/>
            <person name="Messing J."/>
            <person name="Nelson A.B."/>
            <person name="Fuks G."/>
            <person name="Kavchok S."/>
            <person name="Keizer G."/>
            <person name="Linton E."/>
            <person name="Llaca V."/>
            <person name="Song R."/>
            <person name="Tanyolac B."/>
            <person name="Young S."/>
            <person name="Ho-Il K."/>
            <person name="Hahn J.H."/>
            <person name="Sangsakoo G."/>
            <person name="Vanavichit A."/>
            <person name="de Mattos Luiz.A.T."/>
            <person name="Zimmer P.D."/>
            <person name="Malone G."/>
            <person name="Dellagostin O."/>
            <person name="de Oliveira A.C."/>
            <person name="Bevan M."/>
            <person name="Bancroft I."/>
            <person name="Minx P."/>
            <person name="Cordum H."/>
            <person name="Wilson R."/>
            <person name="Cheng Z."/>
            <person name="Jin W."/>
            <person name="Jiang J."/>
            <person name="Leong S.A."/>
            <person name="Iwama H."/>
            <person name="Gojobori T."/>
            <person name="Itoh T."/>
            <person name="Niimura Y."/>
            <person name="Fujii Y."/>
            <person name="Habara T."/>
            <person name="Sakai H."/>
            <person name="Sato Y."/>
            <person name="Wilson G."/>
            <person name="Kumar K."/>
            <person name="McCouch S."/>
            <person name="Juretic N."/>
            <person name="Hoen D."/>
            <person name="Wright S."/>
            <person name="Bruskiewich R."/>
            <person name="Bureau T."/>
            <person name="Miyao A."/>
            <person name="Hirochika H."/>
            <person name="Nishikawa T."/>
            <person name="Kadowaki K."/>
            <person name="Sugiura M."/>
            <person name="Burr B."/>
            <person name="Sasaki T."/>
        </authorList>
    </citation>
    <scope>NUCLEOTIDE SEQUENCE [LARGE SCALE GENOMIC DNA]</scope>
    <source>
        <strain evidence="3">cv. Nipponbare</strain>
    </source>
</reference>
<evidence type="ECO:0000256" key="1">
    <source>
        <dbReference type="SAM" id="MobiDB-lite"/>
    </source>
</evidence>
<proteinExistence type="predicted"/>
<evidence type="ECO:0000313" key="3">
    <source>
        <dbReference type="Proteomes" id="UP000000763"/>
    </source>
</evidence>
<dbReference type="EMBL" id="AP005301">
    <property type="protein sequence ID" value="BAC98656.1"/>
    <property type="molecule type" value="Genomic_DNA"/>
</dbReference>
<dbReference type="Proteomes" id="UP000000763">
    <property type="component" value="Chromosome 8"/>
</dbReference>
<feature type="compositionally biased region" description="Gly residues" evidence="1">
    <location>
        <begin position="106"/>
        <end position="116"/>
    </location>
</feature>
<protein>
    <submittedName>
        <fullName evidence="2">Uncharacterized protein</fullName>
    </submittedName>
</protein>
<dbReference type="AlphaFoldDB" id="Q7EYR7"/>
<feature type="compositionally biased region" description="Gly residues" evidence="1">
    <location>
        <begin position="1"/>
        <end position="20"/>
    </location>
</feature>